<dbReference type="RefSeq" id="WP_127176001.1">
    <property type="nucleotide sequence ID" value="NZ_CP029078.1"/>
</dbReference>
<name>A0A3Q9KS47_STRGD</name>
<dbReference type="OrthoDB" id="4265675at2"/>
<gene>
    <name evidence="2" type="ORF">DDJ31_38025</name>
    <name evidence="1" type="ORF">ELQ87_01335</name>
</gene>
<dbReference type="AlphaFoldDB" id="A0A3Q9KS47"/>
<evidence type="ECO:0000313" key="3">
    <source>
        <dbReference type="Proteomes" id="UP000271291"/>
    </source>
</evidence>
<reference evidence="2 4" key="1">
    <citation type="submission" date="2018-04" db="EMBL/GenBank/DDBJ databases">
        <title>Complete genome sequences of Streptomyces griseoviridis K61 and characterization of antagonistic properties of biological control agents.</title>
        <authorList>
            <person name="Mariita R.M."/>
            <person name="Sello J.K."/>
        </authorList>
    </citation>
    <scope>NUCLEOTIDE SEQUENCE [LARGE SCALE GENOMIC DNA]</scope>
    <source>
        <strain evidence="2 4">K61</strain>
    </source>
</reference>
<organism evidence="1 3">
    <name type="scientific">Streptomyces griseoviridis</name>
    <dbReference type="NCBI Taxonomy" id="45398"/>
    <lineage>
        <taxon>Bacteria</taxon>
        <taxon>Bacillati</taxon>
        <taxon>Actinomycetota</taxon>
        <taxon>Actinomycetes</taxon>
        <taxon>Kitasatosporales</taxon>
        <taxon>Streptomycetaceae</taxon>
        <taxon>Streptomyces</taxon>
    </lineage>
</organism>
<protein>
    <submittedName>
        <fullName evidence="1">Uncharacterized protein</fullName>
    </submittedName>
</protein>
<evidence type="ECO:0000313" key="4">
    <source>
        <dbReference type="Proteomes" id="UP000501753"/>
    </source>
</evidence>
<dbReference type="EMBL" id="CP034687">
    <property type="protein sequence ID" value="AZS83086.1"/>
    <property type="molecule type" value="Genomic_DNA"/>
</dbReference>
<keyword evidence="4" id="KW-1185">Reference proteome</keyword>
<accession>A0A3Q9KS47</accession>
<evidence type="ECO:0000313" key="2">
    <source>
        <dbReference type="EMBL" id="QCN90061.1"/>
    </source>
</evidence>
<sequence>MTTVTRGTARTPSIRIARTGWALARRPRDGGVRTCVPAVVDRDVTAVAPTGGEQNIVRGAD</sequence>
<dbReference type="Proteomes" id="UP000501753">
    <property type="component" value="Chromosome"/>
</dbReference>
<proteinExistence type="predicted"/>
<evidence type="ECO:0000313" key="1">
    <source>
        <dbReference type="EMBL" id="AZS83086.1"/>
    </source>
</evidence>
<dbReference type="Proteomes" id="UP000271291">
    <property type="component" value="Chromosome"/>
</dbReference>
<dbReference type="EMBL" id="CP029078">
    <property type="protein sequence ID" value="QCN90061.1"/>
    <property type="molecule type" value="Genomic_DNA"/>
</dbReference>
<reference evidence="1 3" key="2">
    <citation type="submission" date="2018-12" db="EMBL/GenBank/DDBJ databases">
        <title>Streptomyces griseoviridis F1-27 complete genome.</title>
        <authorList>
            <person name="Mariita R.M."/>
            <person name="Sello J.K."/>
        </authorList>
    </citation>
    <scope>NUCLEOTIDE SEQUENCE [LARGE SCALE GENOMIC DNA]</scope>
    <source>
        <strain evidence="1 3">F1-27</strain>
    </source>
</reference>
<dbReference type="KEGG" id="sgd:ELQ87_01335"/>